<comment type="caution">
    <text evidence="2">The sequence shown here is derived from an EMBL/GenBank/DDBJ whole genome shotgun (WGS) entry which is preliminary data.</text>
</comment>
<reference evidence="2 3" key="1">
    <citation type="submission" date="2016-04" db="EMBL/GenBank/DDBJ databases">
        <title>Draft genome sequence of Janthinobacterium psychrotolerans sp. nov., isolated from freshwater sediments in Denmark.</title>
        <authorList>
            <person name="Gong X."/>
            <person name="Skrivergaard S."/>
            <person name="Korsgaard B.S."/>
            <person name="Schreiber L."/>
            <person name="Marshall I.P."/>
            <person name="Finster K."/>
            <person name="Schramm A."/>
        </authorList>
    </citation>
    <scope>NUCLEOTIDE SEQUENCE [LARGE SCALE GENOMIC DNA]</scope>
    <source>
        <strain evidence="2 3">S3-2</strain>
    </source>
</reference>
<sequence>MHKHYRMAVAAALCCLAFGPAMASALPGDGWQAVDDATLEQARGGFEIAGGLNLSLGIERMVSINGEVMASTSFTIADVARLGVDEARQARAALTAMSVVQNGAGNLFAPGALDQAMAGTVIQNSLNDQVLRSQTVINTSVNSLELLKIANFQETLQTALGTVAGPR</sequence>
<evidence type="ECO:0000256" key="1">
    <source>
        <dbReference type="SAM" id="SignalP"/>
    </source>
</evidence>
<keyword evidence="3" id="KW-1185">Reference proteome</keyword>
<keyword evidence="1" id="KW-0732">Signal</keyword>
<dbReference type="Proteomes" id="UP000092713">
    <property type="component" value="Unassembled WGS sequence"/>
</dbReference>
<dbReference type="EMBL" id="LOCQ01000058">
    <property type="protein sequence ID" value="OBV38385.1"/>
    <property type="molecule type" value="Genomic_DNA"/>
</dbReference>
<evidence type="ECO:0000313" key="2">
    <source>
        <dbReference type="EMBL" id="OBV38385.1"/>
    </source>
</evidence>
<dbReference type="STRING" id="1747903.ASR47_1005343"/>
<dbReference type="RefSeq" id="WP_245714400.1">
    <property type="nucleotide sequence ID" value="NZ_LOCQ01000058.1"/>
</dbReference>
<gene>
    <name evidence="2" type="ORF">ASR47_1005343</name>
</gene>
<name>A0A1A7C0X5_9BURK</name>
<dbReference type="AlphaFoldDB" id="A0A1A7C0X5"/>
<feature type="chain" id="PRO_5008355639" evidence="1">
    <location>
        <begin position="24"/>
        <end position="167"/>
    </location>
</feature>
<organism evidence="2 3">
    <name type="scientific">Janthinobacterium psychrotolerans</name>
    <dbReference type="NCBI Taxonomy" id="1747903"/>
    <lineage>
        <taxon>Bacteria</taxon>
        <taxon>Pseudomonadati</taxon>
        <taxon>Pseudomonadota</taxon>
        <taxon>Betaproteobacteria</taxon>
        <taxon>Burkholderiales</taxon>
        <taxon>Oxalobacteraceae</taxon>
        <taxon>Janthinobacterium</taxon>
    </lineage>
</organism>
<proteinExistence type="predicted"/>
<protein>
    <submittedName>
        <fullName evidence="2">Uncharacterized protein</fullName>
    </submittedName>
</protein>
<evidence type="ECO:0000313" key="3">
    <source>
        <dbReference type="Proteomes" id="UP000092713"/>
    </source>
</evidence>
<accession>A0A1A7C0X5</accession>
<feature type="signal peptide" evidence="1">
    <location>
        <begin position="1"/>
        <end position="23"/>
    </location>
</feature>